<keyword evidence="4 5" id="KW-0472">Membrane</keyword>
<dbReference type="OrthoDB" id="2018140at2759"/>
<dbReference type="InterPro" id="IPR046756">
    <property type="entry name" value="VAS1/VOA1_TM"/>
</dbReference>
<evidence type="ECO:0000313" key="8">
    <source>
        <dbReference type="EMBL" id="PIA53102.1"/>
    </source>
</evidence>
<keyword evidence="2 5" id="KW-0812">Transmembrane</keyword>
<dbReference type="Pfam" id="PF20520">
    <property type="entry name" value="Ac45-VOA1_TM"/>
    <property type="match status" value="1"/>
</dbReference>
<evidence type="ECO:0000256" key="1">
    <source>
        <dbReference type="ARBA" id="ARBA00004167"/>
    </source>
</evidence>
<proteinExistence type="predicted"/>
<dbReference type="STRING" id="218851.A0A2G5EBH1"/>
<gene>
    <name evidence="8" type="ORF">AQUCO_00900013v1</name>
</gene>
<keyword evidence="9" id="KW-1185">Reference proteome</keyword>
<sequence>MMRQQGSWFAALFLFLFLLQFGDSFPSTVPAFLWSNQQTLYNGVKDTIDYRTISQKNLAKIVLSDGGWSSLLCPGPNVQEAVDIGLVFVGREVQSSDIYKSHLADPALMNLLRQVSFTRSNFSMAFPYVSPSEENQAMESSLISGFTESCEDELAVNNVAYLESCSVDGGNFLKLADMHAVHDYMASVMKNMQKGQKSLIVLCTGGLDESLSEGESFSELINSVEKSGVSYSVLYASDPRRSVRYPSYRELDRFLAEGTAGNGSVNGSAFCDGVCQIKSSLLEGLLVAIVLLVILISGLCCMMGIDTPTRFEAPQDS</sequence>
<feature type="transmembrane region" description="Helical" evidence="5">
    <location>
        <begin position="285"/>
        <end position="305"/>
    </location>
</feature>
<evidence type="ECO:0000256" key="4">
    <source>
        <dbReference type="ARBA" id="ARBA00023136"/>
    </source>
</evidence>
<evidence type="ECO:0000256" key="6">
    <source>
        <dbReference type="SAM" id="SignalP"/>
    </source>
</evidence>
<dbReference type="Proteomes" id="UP000230069">
    <property type="component" value="Unassembled WGS sequence"/>
</dbReference>
<dbReference type="FunCoup" id="A0A2G5EBH1">
    <property type="interactions" value="1360"/>
</dbReference>
<reference evidence="8 9" key="1">
    <citation type="submission" date="2017-09" db="EMBL/GenBank/DDBJ databases">
        <title>WGS assembly of Aquilegia coerulea Goldsmith.</title>
        <authorList>
            <person name="Hodges S."/>
            <person name="Kramer E."/>
            <person name="Nordborg M."/>
            <person name="Tomkins J."/>
            <person name="Borevitz J."/>
            <person name="Derieg N."/>
            <person name="Yan J."/>
            <person name="Mihaltcheva S."/>
            <person name="Hayes R.D."/>
            <person name="Rokhsar D."/>
        </authorList>
    </citation>
    <scope>NUCLEOTIDE SEQUENCE [LARGE SCALE GENOMIC DNA]</scope>
    <source>
        <strain evidence="9">cv. Goldsmith</strain>
    </source>
</reference>
<evidence type="ECO:0000256" key="5">
    <source>
        <dbReference type="SAM" id="Phobius"/>
    </source>
</evidence>
<feature type="chain" id="PRO_5013640000" description="V-type proton ATPase subunit S1/VOA1 transmembrane domain-containing protein" evidence="6">
    <location>
        <begin position="25"/>
        <end position="317"/>
    </location>
</feature>
<evidence type="ECO:0000256" key="2">
    <source>
        <dbReference type="ARBA" id="ARBA00022692"/>
    </source>
</evidence>
<evidence type="ECO:0000256" key="3">
    <source>
        <dbReference type="ARBA" id="ARBA00022989"/>
    </source>
</evidence>
<dbReference type="InParanoid" id="A0A2G5EBH1"/>
<accession>A0A2G5EBH1</accession>
<protein>
    <recommendedName>
        <fullName evidence="7">V-type proton ATPase subunit S1/VOA1 transmembrane domain-containing protein</fullName>
    </recommendedName>
</protein>
<keyword evidence="6" id="KW-0732">Signal</keyword>
<comment type="subcellular location">
    <subcellularLocation>
        <location evidence="1">Membrane</location>
        <topology evidence="1">Single-pass membrane protein</topology>
    </subcellularLocation>
</comment>
<dbReference type="EMBL" id="KZ305026">
    <property type="protein sequence ID" value="PIA53102.1"/>
    <property type="molecule type" value="Genomic_DNA"/>
</dbReference>
<dbReference type="AlphaFoldDB" id="A0A2G5EBH1"/>
<evidence type="ECO:0000313" key="9">
    <source>
        <dbReference type="Proteomes" id="UP000230069"/>
    </source>
</evidence>
<organism evidence="8 9">
    <name type="scientific">Aquilegia coerulea</name>
    <name type="common">Rocky mountain columbine</name>
    <dbReference type="NCBI Taxonomy" id="218851"/>
    <lineage>
        <taxon>Eukaryota</taxon>
        <taxon>Viridiplantae</taxon>
        <taxon>Streptophyta</taxon>
        <taxon>Embryophyta</taxon>
        <taxon>Tracheophyta</taxon>
        <taxon>Spermatophyta</taxon>
        <taxon>Magnoliopsida</taxon>
        <taxon>Ranunculales</taxon>
        <taxon>Ranunculaceae</taxon>
        <taxon>Thalictroideae</taxon>
        <taxon>Aquilegia</taxon>
    </lineage>
</organism>
<feature type="domain" description="V-type proton ATPase subunit S1/VOA1 transmembrane" evidence="7">
    <location>
        <begin position="281"/>
        <end position="312"/>
    </location>
</feature>
<evidence type="ECO:0000259" key="7">
    <source>
        <dbReference type="Pfam" id="PF20520"/>
    </source>
</evidence>
<feature type="signal peptide" evidence="6">
    <location>
        <begin position="1"/>
        <end position="24"/>
    </location>
</feature>
<dbReference type="PANTHER" id="PTHR35285">
    <property type="entry name" value="2-C-METHYL-D-ERYTHRITOL 4-PHOSPHATE CYTIDYLYLTRANSFERASE"/>
    <property type="match status" value="1"/>
</dbReference>
<name>A0A2G5EBH1_AQUCA</name>
<keyword evidence="3 5" id="KW-1133">Transmembrane helix</keyword>
<dbReference type="PANTHER" id="PTHR35285:SF1">
    <property type="entry name" value="2-C-METHYL-D-ERYTHRITOL 4-PHOSPHATE CYTIDYLYLTRANSFERASE"/>
    <property type="match status" value="1"/>
</dbReference>
<dbReference type="GO" id="GO:0016020">
    <property type="term" value="C:membrane"/>
    <property type="evidence" value="ECO:0007669"/>
    <property type="project" value="UniProtKB-SubCell"/>
</dbReference>